<evidence type="ECO:0000313" key="1">
    <source>
        <dbReference type="EMBL" id="PNR35868.1"/>
    </source>
</evidence>
<proteinExistence type="predicted"/>
<sequence>MIIPILDRLFVRSEFLVLVKARQNFEVNFMDKYSVPYRSCITLLLAFKVPDWVDSMMGTIS</sequence>
<protein>
    <submittedName>
        <fullName evidence="1 2">Uncharacterized protein</fullName>
    </submittedName>
</protein>
<accession>A0A2K1J2V9</accession>
<reference evidence="2" key="3">
    <citation type="submission" date="2020-12" db="UniProtKB">
        <authorList>
            <consortium name="EnsemblPlants"/>
        </authorList>
    </citation>
    <scope>IDENTIFICATION</scope>
</reference>
<dbReference type="EMBL" id="ABEU02000017">
    <property type="protein sequence ID" value="PNR35868.1"/>
    <property type="molecule type" value="Genomic_DNA"/>
</dbReference>
<keyword evidence="3" id="KW-1185">Reference proteome</keyword>
<evidence type="ECO:0000313" key="3">
    <source>
        <dbReference type="Proteomes" id="UP000006727"/>
    </source>
</evidence>
<dbReference type="Proteomes" id="UP000006727">
    <property type="component" value="Chromosome 17"/>
</dbReference>
<reference evidence="1 3" key="2">
    <citation type="journal article" date="2018" name="Plant J.">
        <title>The Physcomitrella patens chromosome-scale assembly reveals moss genome structure and evolution.</title>
        <authorList>
            <person name="Lang D."/>
            <person name="Ullrich K.K."/>
            <person name="Murat F."/>
            <person name="Fuchs J."/>
            <person name="Jenkins J."/>
            <person name="Haas F.B."/>
            <person name="Piednoel M."/>
            <person name="Gundlach H."/>
            <person name="Van Bel M."/>
            <person name="Meyberg R."/>
            <person name="Vives C."/>
            <person name="Morata J."/>
            <person name="Symeonidi A."/>
            <person name="Hiss M."/>
            <person name="Muchero W."/>
            <person name="Kamisugi Y."/>
            <person name="Saleh O."/>
            <person name="Blanc G."/>
            <person name="Decker E.L."/>
            <person name="van Gessel N."/>
            <person name="Grimwood J."/>
            <person name="Hayes R.D."/>
            <person name="Graham S.W."/>
            <person name="Gunter L.E."/>
            <person name="McDaniel S.F."/>
            <person name="Hoernstein S.N.W."/>
            <person name="Larsson A."/>
            <person name="Li F.W."/>
            <person name="Perroud P.F."/>
            <person name="Phillips J."/>
            <person name="Ranjan P."/>
            <person name="Rokshar D.S."/>
            <person name="Rothfels C.J."/>
            <person name="Schneider L."/>
            <person name="Shu S."/>
            <person name="Stevenson D.W."/>
            <person name="Thummler F."/>
            <person name="Tillich M."/>
            <person name="Villarreal Aguilar J.C."/>
            <person name="Widiez T."/>
            <person name="Wong G.K."/>
            <person name="Wymore A."/>
            <person name="Zhang Y."/>
            <person name="Zimmer A.D."/>
            <person name="Quatrano R.S."/>
            <person name="Mayer K.F.X."/>
            <person name="Goodstein D."/>
            <person name="Casacuberta J.M."/>
            <person name="Vandepoele K."/>
            <person name="Reski R."/>
            <person name="Cuming A.C."/>
            <person name="Tuskan G.A."/>
            <person name="Maumus F."/>
            <person name="Salse J."/>
            <person name="Schmutz J."/>
            <person name="Rensing S.A."/>
        </authorList>
    </citation>
    <scope>NUCLEOTIDE SEQUENCE [LARGE SCALE GENOMIC DNA]</scope>
    <source>
        <strain evidence="2 3">cv. Gransden 2004</strain>
    </source>
</reference>
<dbReference type="InParanoid" id="A0A2K1J2V9"/>
<name>A0A2K1J2V9_PHYPA</name>
<dbReference type="AlphaFoldDB" id="A0A2K1J2V9"/>
<organism evidence="1">
    <name type="scientific">Physcomitrium patens</name>
    <name type="common">Spreading-leaved earth moss</name>
    <name type="synonym">Physcomitrella patens</name>
    <dbReference type="NCBI Taxonomy" id="3218"/>
    <lineage>
        <taxon>Eukaryota</taxon>
        <taxon>Viridiplantae</taxon>
        <taxon>Streptophyta</taxon>
        <taxon>Embryophyta</taxon>
        <taxon>Bryophyta</taxon>
        <taxon>Bryophytina</taxon>
        <taxon>Bryopsida</taxon>
        <taxon>Funariidae</taxon>
        <taxon>Funariales</taxon>
        <taxon>Funariaceae</taxon>
        <taxon>Physcomitrium</taxon>
    </lineage>
</organism>
<gene>
    <name evidence="1" type="ORF">PHYPA_021718</name>
</gene>
<evidence type="ECO:0000313" key="2">
    <source>
        <dbReference type="EnsemblPlants" id="PAC:32905429.CDS.1"/>
    </source>
</evidence>
<dbReference type="Gramene" id="Pp3c17_6280V3.1">
    <property type="protein sequence ID" value="PAC:32905429.CDS.1"/>
    <property type="gene ID" value="Pp3c17_6280"/>
</dbReference>
<dbReference type="EnsemblPlants" id="Pp3c17_6280V3.1">
    <property type="protein sequence ID" value="PAC:32905429.CDS.1"/>
    <property type="gene ID" value="Pp3c17_6280"/>
</dbReference>
<reference evidence="1 3" key="1">
    <citation type="journal article" date="2008" name="Science">
        <title>The Physcomitrella genome reveals evolutionary insights into the conquest of land by plants.</title>
        <authorList>
            <person name="Rensing S."/>
            <person name="Lang D."/>
            <person name="Zimmer A."/>
            <person name="Terry A."/>
            <person name="Salamov A."/>
            <person name="Shapiro H."/>
            <person name="Nishiyama T."/>
            <person name="Perroud P.-F."/>
            <person name="Lindquist E."/>
            <person name="Kamisugi Y."/>
            <person name="Tanahashi T."/>
            <person name="Sakakibara K."/>
            <person name="Fujita T."/>
            <person name="Oishi K."/>
            <person name="Shin-I T."/>
            <person name="Kuroki Y."/>
            <person name="Toyoda A."/>
            <person name="Suzuki Y."/>
            <person name="Hashimoto A."/>
            <person name="Yamaguchi K."/>
            <person name="Sugano A."/>
            <person name="Kohara Y."/>
            <person name="Fujiyama A."/>
            <person name="Anterola A."/>
            <person name="Aoki S."/>
            <person name="Ashton N."/>
            <person name="Barbazuk W.B."/>
            <person name="Barker E."/>
            <person name="Bennetzen J."/>
            <person name="Bezanilla M."/>
            <person name="Blankenship R."/>
            <person name="Cho S.H."/>
            <person name="Dutcher S."/>
            <person name="Estelle M."/>
            <person name="Fawcett J.A."/>
            <person name="Gundlach H."/>
            <person name="Hanada K."/>
            <person name="Heyl A."/>
            <person name="Hicks K.A."/>
            <person name="Hugh J."/>
            <person name="Lohr M."/>
            <person name="Mayer K."/>
            <person name="Melkozernov A."/>
            <person name="Murata T."/>
            <person name="Nelson D."/>
            <person name="Pils B."/>
            <person name="Prigge M."/>
            <person name="Reiss B."/>
            <person name="Renner T."/>
            <person name="Rombauts S."/>
            <person name="Rushton P."/>
            <person name="Sanderfoot A."/>
            <person name="Schween G."/>
            <person name="Shiu S.-H."/>
            <person name="Stueber K."/>
            <person name="Theodoulou F.L."/>
            <person name="Tu H."/>
            <person name="Van de Peer Y."/>
            <person name="Verrier P.J."/>
            <person name="Waters E."/>
            <person name="Wood A."/>
            <person name="Yang L."/>
            <person name="Cove D."/>
            <person name="Cuming A."/>
            <person name="Hasebe M."/>
            <person name="Lucas S."/>
            <person name="Mishler D.B."/>
            <person name="Reski R."/>
            <person name="Grigoriev I."/>
            <person name="Quatrano R.S."/>
            <person name="Boore J.L."/>
        </authorList>
    </citation>
    <scope>NUCLEOTIDE SEQUENCE [LARGE SCALE GENOMIC DNA]</scope>
    <source>
        <strain evidence="2 3">cv. Gransden 2004</strain>
    </source>
</reference>